<dbReference type="AlphaFoldDB" id="A0A9D1VUJ3"/>
<keyword evidence="1" id="KW-0732">Signal</keyword>
<gene>
    <name evidence="2" type="ORF">H9737_04110</name>
</gene>
<feature type="chain" id="PRO_5039388839" description="SsuA/THI5-like domain-containing protein" evidence="1">
    <location>
        <begin position="22"/>
        <end position="353"/>
    </location>
</feature>
<dbReference type="EMBL" id="DXFD01000060">
    <property type="protein sequence ID" value="HIX46858.1"/>
    <property type="molecule type" value="Genomic_DNA"/>
</dbReference>
<reference evidence="2" key="2">
    <citation type="submission" date="2021-04" db="EMBL/GenBank/DDBJ databases">
        <authorList>
            <person name="Gilroy R."/>
        </authorList>
    </citation>
    <scope>NUCLEOTIDE SEQUENCE</scope>
    <source>
        <strain evidence="2">26628</strain>
    </source>
</reference>
<dbReference type="SUPFAM" id="SSF53850">
    <property type="entry name" value="Periplasmic binding protein-like II"/>
    <property type="match status" value="1"/>
</dbReference>
<name>A0A9D1VUJ3_9FIRM</name>
<evidence type="ECO:0000256" key="1">
    <source>
        <dbReference type="SAM" id="SignalP"/>
    </source>
</evidence>
<reference evidence="2" key="1">
    <citation type="journal article" date="2021" name="PeerJ">
        <title>Extensive microbial diversity within the chicken gut microbiome revealed by metagenomics and culture.</title>
        <authorList>
            <person name="Gilroy R."/>
            <person name="Ravi A."/>
            <person name="Getino M."/>
            <person name="Pursley I."/>
            <person name="Horton D.L."/>
            <person name="Alikhan N.F."/>
            <person name="Baker D."/>
            <person name="Gharbi K."/>
            <person name="Hall N."/>
            <person name="Watson M."/>
            <person name="Adriaenssens E.M."/>
            <person name="Foster-Nyarko E."/>
            <person name="Jarju S."/>
            <person name="Secka A."/>
            <person name="Antonio M."/>
            <person name="Oren A."/>
            <person name="Chaudhuri R.R."/>
            <person name="La Ragione R."/>
            <person name="Hildebrand F."/>
            <person name="Pallen M.J."/>
        </authorList>
    </citation>
    <scope>NUCLEOTIDE SEQUENCE</scope>
    <source>
        <strain evidence="2">26628</strain>
    </source>
</reference>
<evidence type="ECO:0008006" key="4">
    <source>
        <dbReference type="Google" id="ProtNLM"/>
    </source>
</evidence>
<accession>A0A9D1VUJ3</accession>
<dbReference type="Gene3D" id="3.40.190.10">
    <property type="entry name" value="Periplasmic binding protein-like II"/>
    <property type="match status" value="2"/>
</dbReference>
<feature type="signal peptide" evidence="1">
    <location>
        <begin position="1"/>
        <end position="21"/>
    </location>
</feature>
<evidence type="ECO:0000313" key="3">
    <source>
        <dbReference type="Proteomes" id="UP000824249"/>
    </source>
</evidence>
<comment type="caution">
    <text evidence="2">The sequence shown here is derived from an EMBL/GenBank/DDBJ whole genome shotgun (WGS) entry which is preliminary data.</text>
</comment>
<proteinExistence type="predicted"/>
<sequence length="353" mass="37569">MKKFFAIALSALLFVFGAAFFAACEPSDPGDDGKGPSGTPGEQVVADVYAPDGAPALALAQLMAEDAQFGGKVTYHVVPATTIQTYVTGEEPQAELCILPVNAAAQLLGKGDVYRMLGTVTHGNLYVLASAAQESLTASNIAELLKGSKIGCLQLNNFVGYALRIVLDRYGVDYEIRENKEEENTSDKAYIYEVTATEITPAASYDYMIAAEPAVSTKVAKTEGKLQVKGDLQELYGENGYPQAVLVAKADFIAENGKFIADFTQAVAENAEWLLADTTQASVVMQAVADHLPDGATPSFTADNLTKEVIANCAVRFDAAASCKERVNTFLAELSDLLGKTFSAADAFYYIAE</sequence>
<dbReference type="PROSITE" id="PS51257">
    <property type="entry name" value="PROKAR_LIPOPROTEIN"/>
    <property type="match status" value="1"/>
</dbReference>
<dbReference type="Proteomes" id="UP000824249">
    <property type="component" value="Unassembled WGS sequence"/>
</dbReference>
<protein>
    <recommendedName>
        <fullName evidence="4">SsuA/THI5-like domain-containing protein</fullName>
    </recommendedName>
</protein>
<evidence type="ECO:0000313" key="2">
    <source>
        <dbReference type="EMBL" id="HIX46858.1"/>
    </source>
</evidence>
<organism evidence="2 3">
    <name type="scientific">Candidatus Borkfalkia faecigallinarum</name>
    <dbReference type="NCBI Taxonomy" id="2838509"/>
    <lineage>
        <taxon>Bacteria</taxon>
        <taxon>Bacillati</taxon>
        <taxon>Bacillota</taxon>
        <taxon>Clostridia</taxon>
        <taxon>Christensenellales</taxon>
        <taxon>Christensenellaceae</taxon>
        <taxon>Candidatus Borkfalkia</taxon>
    </lineage>
</organism>